<dbReference type="EMBL" id="LCPK01000052">
    <property type="protein sequence ID" value="KKU95395.1"/>
    <property type="molecule type" value="Genomic_DNA"/>
</dbReference>
<reference evidence="1 2" key="1">
    <citation type="journal article" date="2015" name="Nature">
        <title>rRNA introns, odd ribosomes, and small enigmatic genomes across a large radiation of phyla.</title>
        <authorList>
            <person name="Brown C.T."/>
            <person name="Hug L.A."/>
            <person name="Thomas B.C."/>
            <person name="Sharon I."/>
            <person name="Castelle C.J."/>
            <person name="Singh A."/>
            <person name="Wilkins M.J."/>
            <person name="Williams K.H."/>
            <person name="Banfield J.F."/>
        </authorList>
    </citation>
    <scope>NUCLEOTIDE SEQUENCE [LARGE SCALE GENOMIC DNA]</scope>
</reference>
<evidence type="ECO:0008006" key="3">
    <source>
        <dbReference type="Google" id="ProtNLM"/>
    </source>
</evidence>
<accession>A0A0G1XM30</accession>
<evidence type="ECO:0000313" key="1">
    <source>
        <dbReference type="EMBL" id="KKU95395.1"/>
    </source>
</evidence>
<dbReference type="Proteomes" id="UP000034694">
    <property type="component" value="Unassembled WGS sequence"/>
</dbReference>
<sequence length="201" mass="23410">MNSQVLPLPTKTLLDSLASGDFPQDTYLGGGTAIALWLGHRKSRDLDWFTPHEFDESMWQMKWESGHSFQLLSRDWQTLEGYIGGAKMALFYYKYPLMGAFGEYRGLKIAGLEDLAAMKLETIISRSTKRDFVDLYFLAKKFGLDKLFDYYDQKFGLLEERELMLKKALVYFSDAEDDEMPDMVDPLKWDEVKRYFLKSVI</sequence>
<evidence type="ECO:0000313" key="2">
    <source>
        <dbReference type="Proteomes" id="UP000034694"/>
    </source>
</evidence>
<comment type="caution">
    <text evidence="1">The sequence shown here is derived from an EMBL/GenBank/DDBJ whole genome shotgun (WGS) entry which is preliminary data.</text>
</comment>
<protein>
    <recommendedName>
        <fullName evidence="3">Nucleotidyl transferase AbiEii/AbiGii toxin family protein</fullName>
    </recommendedName>
</protein>
<gene>
    <name evidence="1" type="ORF">UY28_C0052G0003</name>
</gene>
<proteinExistence type="predicted"/>
<organism evidence="1 2">
    <name type="scientific">Candidatus Amesbacteria bacterium GW2011_GWB1_48_13</name>
    <dbReference type="NCBI Taxonomy" id="1618362"/>
    <lineage>
        <taxon>Bacteria</taxon>
        <taxon>Candidatus Amesiibacteriota</taxon>
    </lineage>
</organism>
<name>A0A0G1XM30_9BACT</name>
<dbReference type="InterPro" id="IPR014942">
    <property type="entry name" value="AbiEii"/>
</dbReference>
<dbReference type="AlphaFoldDB" id="A0A0G1XM30"/>
<dbReference type="Pfam" id="PF08843">
    <property type="entry name" value="AbiEii"/>
    <property type="match status" value="2"/>
</dbReference>